<dbReference type="EMBL" id="CP001801">
    <property type="protein sequence ID" value="ACX97085.1"/>
    <property type="molecule type" value="Genomic_DNA"/>
</dbReference>
<keyword evidence="2" id="KW-1185">Reference proteome</keyword>
<dbReference type="Proteomes" id="UP000009102">
    <property type="component" value="Chromosome"/>
</dbReference>
<dbReference type="AlphaFoldDB" id="D0KWW5"/>
<sequence>MPFLGMFPTAKRVPIAHHRLVFCREHPALGATDGFHSIERFYTRQARGRASAALVHHIPNDPEDNNNPKQ</sequence>
<dbReference type="KEGG" id="hna:Hneap_2271"/>
<organism evidence="1 2">
    <name type="scientific">Halothiobacillus neapolitanus (strain ATCC 23641 / DSM 15147 / CIP 104769 / NCIMB 8539 / c2)</name>
    <name type="common">Thiobacillus neapolitanus</name>
    <dbReference type="NCBI Taxonomy" id="555778"/>
    <lineage>
        <taxon>Bacteria</taxon>
        <taxon>Pseudomonadati</taxon>
        <taxon>Pseudomonadota</taxon>
        <taxon>Gammaproteobacteria</taxon>
        <taxon>Chromatiales</taxon>
        <taxon>Halothiobacillaceae</taxon>
        <taxon>Halothiobacillus</taxon>
    </lineage>
</organism>
<accession>D0KWW5</accession>
<evidence type="ECO:0000313" key="1">
    <source>
        <dbReference type="EMBL" id="ACX97085.1"/>
    </source>
</evidence>
<name>D0KWW5_HALNC</name>
<protein>
    <submittedName>
        <fullName evidence="1">Uncharacterized protein</fullName>
    </submittedName>
</protein>
<evidence type="ECO:0000313" key="2">
    <source>
        <dbReference type="Proteomes" id="UP000009102"/>
    </source>
</evidence>
<proteinExistence type="predicted"/>
<dbReference type="STRING" id="555778.Hneap_2271"/>
<reference evidence="1 2" key="1">
    <citation type="submission" date="2009-10" db="EMBL/GenBank/DDBJ databases">
        <title>Complete sequence of Halothiobacillus neapolitanus c2.</title>
        <authorList>
            <consortium name="US DOE Joint Genome Institute"/>
            <person name="Lucas S."/>
            <person name="Copeland A."/>
            <person name="Lapidus A."/>
            <person name="Glavina del Rio T."/>
            <person name="Tice H."/>
            <person name="Bruce D."/>
            <person name="Goodwin L."/>
            <person name="Pitluck S."/>
            <person name="Davenport K."/>
            <person name="Brettin T."/>
            <person name="Detter J.C."/>
            <person name="Han C."/>
            <person name="Tapia R."/>
            <person name="Larimer F."/>
            <person name="Land M."/>
            <person name="Hauser L."/>
            <person name="Kyrpides N."/>
            <person name="Mikhailova N."/>
            <person name="Kerfeld C."/>
            <person name="Cannon G."/>
            <person name="Heinhort S."/>
        </authorList>
    </citation>
    <scope>NUCLEOTIDE SEQUENCE [LARGE SCALE GENOMIC DNA]</scope>
    <source>
        <strain evidence="2">ATCC 23641 / c2</strain>
    </source>
</reference>
<dbReference type="HOGENOM" id="CLU_2752211_0_0_6"/>
<gene>
    <name evidence="1" type="ordered locus">Hneap_2271</name>
</gene>